<feature type="transmembrane region" description="Helical" evidence="6">
    <location>
        <begin position="99"/>
        <end position="118"/>
    </location>
</feature>
<comment type="similarity">
    <text evidence="2">Belongs to the GtrA family.</text>
</comment>
<evidence type="ECO:0000256" key="1">
    <source>
        <dbReference type="ARBA" id="ARBA00004141"/>
    </source>
</evidence>
<evidence type="ECO:0000256" key="2">
    <source>
        <dbReference type="ARBA" id="ARBA00009399"/>
    </source>
</evidence>
<dbReference type="EMBL" id="CAEZTD010000051">
    <property type="protein sequence ID" value="CAB4561776.1"/>
    <property type="molecule type" value="Genomic_DNA"/>
</dbReference>
<dbReference type="InterPro" id="IPR051401">
    <property type="entry name" value="GtrA_CellWall_Glycosyl"/>
</dbReference>
<evidence type="ECO:0000256" key="4">
    <source>
        <dbReference type="ARBA" id="ARBA00022989"/>
    </source>
</evidence>
<gene>
    <name evidence="8" type="ORF">UFOPK1591_00778</name>
</gene>
<keyword evidence="4 6" id="KW-1133">Transmembrane helix</keyword>
<sequence length="179" mass="19728">MSTKPTTDAPATSLFARIWQQVLVYALKFGAVGLVGFAVDLGIFNLLILGVGGEGWWAHPVGAKFLSTCAAILVNWIGNRYWTFRNDRHRHVAREFVEFVTASLAGMAVTLAFVWFTYDVLGFQSVLASNISANVIGLALGTLVRFVLYRFWVWGYRPGEVGEPHLTSATGTTTAKVRR</sequence>
<dbReference type="InterPro" id="IPR007267">
    <property type="entry name" value="GtrA_DPMS_TM"/>
</dbReference>
<proteinExistence type="inferred from homology"/>
<feature type="transmembrane region" description="Helical" evidence="6">
    <location>
        <begin position="22"/>
        <end position="51"/>
    </location>
</feature>
<evidence type="ECO:0000256" key="3">
    <source>
        <dbReference type="ARBA" id="ARBA00022692"/>
    </source>
</evidence>
<name>A0A6J6DEG9_9ZZZZ</name>
<dbReference type="AlphaFoldDB" id="A0A6J6DEG9"/>
<keyword evidence="5 6" id="KW-0472">Membrane</keyword>
<evidence type="ECO:0000256" key="6">
    <source>
        <dbReference type="SAM" id="Phobius"/>
    </source>
</evidence>
<protein>
    <submittedName>
        <fullName evidence="8">Unannotated protein</fullName>
    </submittedName>
</protein>
<evidence type="ECO:0000259" key="7">
    <source>
        <dbReference type="Pfam" id="PF04138"/>
    </source>
</evidence>
<dbReference type="GO" id="GO:0005886">
    <property type="term" value="C:plasma membrane"/>
    <property type="evidence" value="ECO:0007669"/>
    <property type="project" value="TreeGrafter"/>
</dbReference>
<dbReference type="Pfam" id="PF04138">
    <property type="entry name" value="GtrA_DPMS_TM"/>
    <property type="match status" value="1"/>
</dbReference>
<feature type="transmembrane region" description="Helical" evidence="6">
    <location>
        <begin position="57"/>
        <end position="78"/>
    </location>
</feature>
<comment type="subcellular location">
    <subcellularLocation>
        <location evidence="1">Membrane</location>
        <topology evidence="1">Multi-pass membrane protein</topology>
    </subcellularLocation>
</comment>
<reference evidence="8" key="1">
    <citation type="submission" date="2020-05" db="EMBL/GenBank/DDBJ databases">
        <authorList>
            <person name="Chiriac C."/>
            <person name="Salcher M."/>
            <person name="Ghai R."/>
            <person name="Kavagutti S V."/>
        </authorList>
    </citation>
    <scope>NUCLEOTIDE SEQUENCE</scope>
</reference>
<feature type="domain" description="GtrA/DPMS transmembrane" evidence="7">
    <location>
        <begin position="28"/>
        <end position="154"/>
    </location>
</feature>
<organism evidence="8">
    <name type="scientific">freshwater metagenome</name>
    <dbReference type="NCBI Taxonomy" id="449393"/>
    <lineage>
        <taxon>unclassified sequences</taxon>
        <taxon>metagenomes</taxon>
        <taxon>ecological metagenomes</taxon>
    </lineage>
</organism>
<evidence type="ECO:0000313" key="8">
    <source>
        <dbReference type="EMBL" id="CAB4561776.1"/>
    </source>
</evidence>
<dbReference type="GO" id="GO:0000271">
    <property type="term" value="P:polysaccharide biosynthetic process"/>
    <property type="evidence" value="ECO:0007669"/>
    <property type="project" value="InterPro"/>
</dbReference>
<evidence type="ECO:0000256" key="5">
    <source>
        <dbReference type="ARBA" id="ARBA00023136"/>
    </source>
</evidence>
<dbReference type="PANTHER" id="PTHR38459">
    <property type="entry name" value="PROPHAGE BACTOPRENOL-LINKED GLUCOSE TRANSLOCASE HOMOLOG"/>
    <property type="match status" value="1"/>
</dbReference>
<dbReference type="PANTHER" id="PTHR38459:SF1">
    <property type="entry name" value="PROPHAGE BACTOPRENOL-LINKED GLUCOSE TRANSLOCASE HOMOLOG"/>
    <property type="match status" value="1"/>
</dbReference>
<keyword evidence="3 6" id="KW-0812">Transmembrane</keyword>
<feature type="transmembrane region" description="Helical" evidence="6">
    <location>
        <begin position="130"/>
        <end position="148"/>
    </location>
</feature>
<accession>A0A6J6DEG9</accession>